<proteinExistence type="predicted"/>
<dbReference type="GO" id="GO:0008270">
    <property type="term" value="F:zinc ion binding"/>
    <property type="evidence" value="ECO:0007669"/>
    <property type="project" value="UniProtKB-KW"/>
</dbReference>
<keyword evidence="1" id="KW-0863">Zinc-finger</keyword>
<sequence length="80" mass="9012">MSTIRKLSDKSKMAIVALQREGENNLCADCCKRDPKFACLKKGLFLCDHCSQVHTSFGSMVSRIKSLDFGNWNDETLQVL</sequence>
<evidence type="ECO:0000313" key="5">
    <source>
        <dbReference type="Proteomes" id="UP001163046"/>
    </source>
</evidence>
<comment type="caution">
    <text evidence="4">The sequence shown here is derived from an EMBL/GenBank/DDBJ whole genome shotgun (WGS) entry which is preliminary data.</text>
</comment>
<dbReference type="Proteomes" id="UP001163046">
    <property type="component" value="Unassembled WGS sequence"/>
</dbReference>
<dbReference type="InterPro" id="IPR001164">
    <property type="entry name" value="ArfGAP_dom"/>
</dbReference>
<dbReference type="GO" id="GO:0005886">
    <property type="term" value="C:plasma membrane"/>
    <property type="evidence" value="ECO:0007669"/>
    <property type="project" value="TreeGrafter"/>
</dbReference>
<evidence type="ECO:0000259" key="2">
    <source>
        <dbReference type="PROSITE" id="PS50115"/>
    </source>
</evidence>
<dbReference type="GO" id="GO:0005096">
    <property type="term" value="F:GTPase activator activity"/>
    <property type="evidence" value="ECO:0007669"/>
    <property type="project" value="InterPro"/>
</dbReference>
<dbReference type="AlphaFoldDB" id="A0A9W9Z789"/>
<dbReference type="EMBL" id="MU826399">
    <property type="protein sequence ID" value="KAJ7376412.1"/>
    <property type="molecule type" value="Genomic_DNA"/>
</dbReference>
<keyword evidence="5" id="KW-1185">Reference proteome</keyword>
<accession>A0A9W9Z789</accession>
<organism evidence="4 5">
    <name type="scientific">Desmophyllum pertusum</name>
    <dbReference type="NCBI Taxonomy" id="174260"/>
    <lineage>
        <taxon>Eukaryota</taxon>
        <taxon>Metazoa</taxon>
        <taxon>Cnidaria</taxon>
        <taxon>Anthozoa</taxon>
        <taxon>Hexacorallia</taxon>
        <taxon>Scleractinia</taxon>
        <taxon>Caryophylliina</taxon>
        <taxon>Caryophylliidae</taxon>
        <taxon>Desmophyllum</taxon>
    </lineage>
</organism>
<dbReference type="SUPFAM" id="SSF57863">
    <property type="entry name" value="ArfGap/RecO-like zinc finger"/>
    <property type="match status" value="1"/>
</dbReference>
<protein>
    <submittedName>
        <fullName evidence="4">ARF GAP with effector function(S)</fullName>
    </submittedName>
</protein>
<gene>
    <name evidence="4" type="primary">AGE2_2</name>
    <name evidence="3" type="synonym">AGE2_1</name>
    <name evidence="3" type="ORF">OS493_027808</name>
    <name evidence="4" type="ORF">OS493_034689</name>
</gene>
<dbReference type="Gene3D" id="1.10.220.150">
    <property type="entry name" value="Arf GTPase activating protein"/>
    <property type="match status" value="1"/>
</dbReference>
<dbReference type="GO" id="GO:0005737">
    <property type="term" value="C:cytoplasm"/>
    <property type="evidence" value="ECO:0007669"/>
    <property type="project" value="TreeGrafter"/>
</dbReference>
<dbReference type="PANTHER" id="PTHR46021:SF2">
    <property type="entry name" value="ARF-GAP WITH DUAL PH DOMAIN-CONTAINING PROTEIN 1"/>
    <property type="match status" value="1"/>
</dbReference>
<dbReference type="EMBL" id="MU826851">
    <property type="protein sequence ID" value="KAJ7371120.1"/>
    <property type="molecule type" value="Genomic_DNA"/>
</dbReference>
<dbReference type="InterPro" id="IPR037278">
    <property type="entry name" value="ARFGAP/RecO"/>
</dbReference>
<keyword evidence="1" id="KW-0862">Zinc</keyword>
<reference evidence="4" key="1">
    <citation type="submission" date="2023-01" db="EMBL/GenBank/DDBJ databases">
        <title>Genome assembly of the deep-sea coral Lophelia pertusa.</title>
        <authorList>
            <person name="Herrera S."/>
            <person name="Cordes E."/>
        </authorList>
    </citation>
    <scope>NUCLEOTIDE SEQUENCE</scope>
    <source>
        <strain evidence="4">USNM1676648</strain>
        <tissue evidence="4">Polyp</tissue>
    </source>
</reference>
<evidence type="ECO:0000313" key="3">
    <source>
        <dbReference type="EMBL" id="KAJ7371120.1"/>
    </source>
</evidence>
<name>A0A9W9Z789_9CNID</name>
<dbReference type="PROSITE" id="PS50115">
    <property type="entry name" value="ARFGAP"/>
    <property type="match status" value="1"/>
</dbReference>
<dbReference type="OrthoDB" id="983479at2759"/>
<dbReference type="PRINTS" id="PR00405">
    <property type="entry name" value="REVINTRACTNG"/>
</dbReference>
<evidence type="ECO:0000256" key="1">
    <source>
        <dbReference type="PROSITE-ProRule" id="PRU00288"/>
    </source>
</evidence>
<dbReference type="InterPro" id="IPR038508">
    <property type="entry name" value="ArfGAP_dom_sf"/>
</dbReference>
<dbReference type="GO" id="GO:0005547">
    <property type="term" value="F:phosphatidylinositol-3,4,5-trisphosphate binding"/>
    <property type="evidence" value="ECO:0007669"/>
    <property type="project" value="TreeGrafter"/>
</dbReference>
<dbReference type="Pfam" id="PF01412">
    <property type="entry name" value="ArfGap"/>
    <property type="match status" value="1"/>
</dbReference>
<dbReference type="InterPro" id="IPR052589">
    <property type="entry name" value="Arf-GAP_dual-PH_domain"/>
</dbReference>
<feature type="domain" description="Arf-GAP" evidence="2">
    <location>
        <begin position="12"/>
        <end position="80"/>
    </location>
</feature>
<dbReference type="PANTHER" id="PTHR46021">
    <property type="entry name" value="ARF-GAP WITH DUAL PH DOMAIN-CONTAINING PROTEIN 1-LIKE PROTEIN"/>
    <property type="match status" value="1"/>
</dbReference>
<keyword evidence="1" id="KW-0479">Metal-binding</keyword>
<evidence type="ECO:0000313" key="4">
    <source>
        <dbReference type="EMBL" id="KAJ7376412.1"/>
    </source>
</evidence>